<organism evidence="2 3">
    <name type="scientific">Diaphorina citri</name>
    <name type="common">Asian citrus psyllid</name>
    <dbReference type="NCBI Taxonomy" id="121845"/>
    <lineage>
        <taxon>Eukaryota</taxon>
        <taxon>Metazoa</taxon>
        <taxon>Ecdysozoa</taxon>
        <taxon>Arthropoda</taxon>
        <taxon>Hexapoda</taxon>
        <taxon>Insecta</taxon>
        <taxon>Pterygota</taxon>
        <taxon>Neoptera</taxon>
        <taxon>Paraneoptera</taxon>
        <taxon>Hemiptera</taxon>
        <taxon>Sternorrhyncha</taxon>
        <taxon>Psylloidea</taxon>
        <taxon>Psyllidae</taxon>
        <taxon>Diaphorininae</taxon>
        <taxon>Diaphorina</taxon>
    </lineage>
</organism>
<name>A0A3Q0J0U1_DIACI</name>
<dbReference type="RefSeq" id="XP_026680568.1">
    <property type="nucleotide sequence ID" value="XM_026824767.1"/>
</dbReference>
<reference evidence="3" key="1">
    <citation type="submission" date="2025-08" db="UniProtKB">
        <authorList>
            <consortium name="RefSeq"/>
        </authorList>
    </citation>
    <scope>IDENTIFICATION</scope>
</reference>
<accession>A0A3Q0J0U1</accession>
<protein>
    <submittedName>
        <fullName evidence="3">Uncharacterized protein LOC113468106</fullName>
    </submittedName>
</protein>
<dbReference type="Proteomes" id="UP000079169">
    <property type="component" value="Unplaced"/>
</dbReference>
<dbReference type="KEGG" id="dci:113468106"/>
<dbReference type="AlphaFoldDB" id="A0A3Q0J0U1"/>
<feature type="non-terminal residue" evidence="3">
    <location>
        <position position="1"/>
    </location>
</feature>
<evidence type="ECO:0000256" key="1">
    <source>
        <dbReference type="SAM" id="MobiDB-lite"/>
    </source>
</evidence>
<dbReference type="GeneID" id="113468106"/>
<gene>
    <name evidence="3" type="primary">LOC113468106</name>
</gene>
<feature type="region of interest" description="Disordered" evidence="1">
    <location>
        <begin position="56"/>
        <end position="88"/>
    </location>
</feature>
<sequence>PCAASNELAPPPTLPAPACSAHFSLTPPSPAPPIMRLMLWCYHASKKYVRVIMNDENGASESRPSRPKTLKVPTASPEPDTISNFSTCSTDLDENEIRRQLLADKWRQLFDKRVDASS</sequence>
<proteinExistence type="predicted"/>
<keyword evidence="2" id="KW-1185">Reference proteome</keyword>
<dbReference type="PaxDb" id="121845-A0A3Q0J0U1"/>
<evidence type="ECO:0000313" key="2">
    <source>
        <dbReference type="Proteomes" id="UP000079169"/>
    </source>
</evidence>
<evidence type="ECO:0000313" key="3">
    <source>
        <dbReference type="RefSeq" id="XP_026680568.1"/>
    </source>
</evidence>